<protein>
    <recommendedName>
        <fullName evidence="4">Methylosome subunit pICln</fullName>
    </recommendedName>
</protein>
<keyword evidence="5" id="KW-0963">Cytoplasm</keyword>
<dbReference type="PANTHER" id="PTHR21399:SF0">
    <property type="entry name" value="METHYLOSOME SUBUNIT PICLN"/>
    <property type="match status" value="1"/>
</dbReference>
<keyword evidence="11" id="KW-1185">Reference proteome</keyword>
<evidence type="ECO:0000256" key="2">
    <source>
        <dbReference type="ARBA" id="ARBA00004496"/>
    </source>
</evidence>
<reference evidence="10" key="2">
    <citation type="submission" date="2017-10" db="EMBL/GenBank/DDBJ databases">
        <title>Ladona fulva Genome sequencing and assembly.</title>
        <authorList>
            <person name="Murali S."/>
            <person name="Richards S."/>
            <person name="Bandaranaike D."/>
            <person name="Bellair M."/>
            <person name="Blankenburg K."/>
            <person name="Chao H."/>
            <person name="Dinh H."/>
            <person name="Doddapaneni H."/>
            <person name="Dugan-Rocha S."/>
            <person name="Elkadiri S."/>
            <person name="Gnanaolivu R."/>
            <person name="Hernandez B."/>
            <person name="Skinner E."/>
            <person name="Javaid M."/>
            <person name="Lee S."/>
            <person name="Li M."/>
            <person name="Ming W."/>
            <person name="Munidasa M."/>
            <person name="Muniz J."/>
            <person name="Nguyen L."/>
            <person name="Hughes D."/>
            <person name="Osuji N."/>
            <person name="Pu L.-L."/>
            <person name="Puazo M."/>
            <person name="Qu C."/>
            <person name="Quiroz J."/>
            <person name="Raj R."/>
            <person name="Weissenberger G."/>
            <person name="Xin Y."/>
            <person name="Zou X."/>
            <person name="Han Y."/>
            <person name="Worley K."/>
            <person name="Muzny D."/>
            <person name="Gibbs R."/>
        </authorList>
    </citation>
    <scope>NUCLEOTIDE SEQUENCE</scope>
    <source>
        <strain evidence="10">Sampled in the wild</strain>
    </source>
</reference>
<dbReference type="InterPro" id="IPR011993">
    <property type="entry name" value="PH-like_dom_sf"/>
</dbReference>
<dbReference type="GO" id="GO:0005886">
    <property type="term" value="C:plasma membrane"/>
    <property type="evidence" value="ECO:0007669"/>
    <property type="project" value="InterPro"/>
</dbReference>
<evidence type="ECO:0000256" key="7">
    <source>
        <dbReference type="ARBA" id="ARBA00045890"/>
    </source>
</evidence>
<evidence type="ECO:0000256" key="6">
    <source>
        <dbReference type="ARBA" id="ARBA00023242"/>
    </source>
</evidence>
<feature type="compositionally biased region" description="Acidic residues" evidence="8">
    <location>
        <begin position="217"/>
        <end position="227"/>
    </location>
</feature>
<dbReference type="PANTHER" id="PTHR21399">
    <property type="entry name" value="CHLORIDE CONDUCTANCE REGULATORY PROTEIN ICLN"/>
    <property type="match status" value="1"/>
</dbReference>
<dbReference type="EMBL" id="KZ308637">
    <property type="protein sequence ID" value="KAG8232639.1"/>
    <property type="molecule type" value="Genomic_DNA"/>
</dbReference>
<keyword evidence="9" id="KW-1133">Transmembrane helix</keyword>
<reference evidence="10" key="1">
    <citation type="submission" date="2013-04" db="EMBL/GenBank/DDBJ databases">
        <authorList>
            <person name="Qu J."/>
            <person name="Murali S.C."/>
            <person name="Bandaranaike D."/>
            <person name="Bellair M."/>
            <person name="Blankenburg K."/>
            <person name="Chao H."/>
            <person name="Dinh H."/>
            <person name="Doddapaneni H."/>
            <person name="Downs B."/>
            <person name="Dugan-Rocha S."/>
            <person name="Elkadiri S."/>
            <person name="Gnanaolivu R.D."/>
            <person name="Hernandez B."/>
            <person name="Javaid M."/>
            <person name="Jayaseelan J.C."/>
            <person name="Lee S."/>
            <person name="Li M."/>
            <person name="Ming W."/>
            <person name="Munidasa M."/>
            <person name="Muniz J."/>
            <person name="Nguyen L."/>
            <person name="Ongeri F."/>
            <person name="Osuji N."/>
            <person name="Pu L.-L."/>
            <person name="Puazo M."/>
            <person name="Qu C."/>
            <person name="Quiroz J."/>
            <person name="Raj R."/>
            <person name="Weissenberger G."/>
            <person name="Xin Y."/>
            <person name="Zou X."/>
            <person name="Han Y."/>
            <person name="Richards S."/>
            <person name="Worley K."/>
            <person name="Muzny D."/>
            <person name="Gibbs R."/>
        </authorList>
    </citation>
    <scope>NUCLEOTIDE SEQUENCE</scope>
    <source>
        <strain evidence="10">Sampled in the wild</strain>
    </source>
</reference>
<evidence type="ECO:0000313" key="10">
    <source>
        <dbReference type="EMBL" id="KAG8232639.1"/>
    </source>
</evidence>
<dbReference type="GO" id="GO:0000387">
    <property type="term" value="P:spliceosomal snRNP assembly"/>
    <property type="evidence" value="ECO:0007669"/>
    <property type="project" value="InterPro"/>
</dbReference>
<dbReference type="GO" id="GO:0045292">
    <property type="term" value="P:mRNA cis splicing, via spliceosome"/>
    <property type="evidence" value="ECO:0007669"/>
    <property type="project" value="TreeGrafter"/>
</dbReference>
<dbReference type="GO" id="GO:0034715">
    <property type="term" value="C:pICln-Sm protein complex"/>
    <property type="evidence" value="ECO:0007669"/>
    <property type="project" value="InterPro"/>
</dbReference>
<dbReference type="InterPro" id="IPR003521">
    <property type="entry name" value="ICln"/>
</dbReference>
<feature type="region of interest" description="Disordered" evidence="8">
    <location>
        <begin position="162"/>
        <end position="227"/>
    </location>
</feature>
<sequence>MFGSLLRKFLRYLFLVALFEMVVLTTFITPTEGIKLELPNTSFMVNQREIGDGTLYITESALSWVNRVSGEGFSLDYPHVVLHAVSRDTSSFPHENLYVMLDIPWDEPGENKAQETSDENGDDDEENSTSNVTELRFIPNDKGMLDAMFHAIRECQALHPDYLDTHSDDDEEGIFEDEDEEGEYDLGAGDSAIKEENTETTNGEPRSEEPMEMDAGQFEDADCEPEN</sequence>
<feature type="compositionally biased region" description="Acidic residues" evidence="8">
    <location>
        <begin position="167"/>
        <end position="184"/>
    </location>
</feature>
<dbReference type="GO" id="GO:0005681">
    <property type="term" value="C:spliceosomal complex"/>
    <property type="evidence" value="ECO:0007669"/>
    <property type="project" value="TreeGrafter"/>
</dbReference>
<comment type="function">
    <text evidence="7">Involved in both the assembly of spliceosomal snRNPs and the methylation of Sm proteins. Chaperone that regulates the assembly of spliceosomal U1, U2, U4 and U5 small nuclear ribonucleoproteins (snRNPs), the building blocks of the spliceosome, and thereby plays an important role in the splicing of cellular pre-mRNAs. Most spliceosomal snRNPs contain a common set of Sm proteins SNRPB, SNRPD1, SNRPD2, SNRPD3, SNRPE, SNRPF and SNRPG that assemble in a heptameric protein ring on the Sm site of the small nuclear RNA to form the core snRNP (Sm core). In the cytosol, the Sm proteins SNRPD1, SNRPD2, SNRPE, SNRPF and SNRPG are trapped in an inactive 6S pICln-Sm complex by the chaperone CLNS1A that controls the assembly of the core snRNP. Dissociation by the SMN complex of CLNS1A from the trapped Sm proteins and their transfer to an SMN-Sm complex triggers the assembly of core snRNPs and their transport to the nucleus.</text>
</comment>
<feature type="region of interest" description="Disordered" evidence="8">
    <location>
        <begin position="108"/>
        <end position="133"/>
    </location>
</feature>
<evidence type="ECO:0000256" key="1">
    <source>
        <dbReference type="ARBA" id="ARBA00004123"/>
    </source>
</evidence>
<name>A0A8K0P6H0_LADFU</name>
<evidence type="ECO:0000256" key="4">
    <source>
        <dbReference type="ARBA" id="ARBA00015653"/>
    </source>
</evidence>
<dbReference type="AlphaFoldDB" id="A0A8K0P6H0"/>
<dbReference type="InterPro" id="IPR039924">
    <property type="entry name" value="ICln/Lot5/Saf5"/>
</dbReference>
<keyword evidence="6" id="KW-0539">Nucleus</keyword>
<dbReference type="OrthoDB" id="19714at2759"/>
<comment type="caution">
    <text evidence="10">The sequence shown here is derived from an EMBL/GenBank/DDBJ whole genome shotgun (WGS) entry which is preliminary data.</text>
</comment>
<dbReference type="GO" id="GO:0034709">
    <property type="term" value="C:methylosome"/>
    <property type="evidence" value="ECO:0007669"/>
    <property type="project" value="InterPro"/>
</dbReference>
<evidence type="ECO:0000256" key="3">
    <source>
        <dbReference type="ARBA" id="ARBA00007054"/>
    </source>
</evidence>
<keyword evidence="9" id="KW-0472">Membrane</keyword>
<comment type="subcellular location">
    <subcellularLocation>
        <location evidence="2">Cytoplasm</location>
    </subcellularLocation>
    <subcellularLocation>
        <location evidence="1">Nucleus</location>
    </subcellularLocation>
</comment>
<dbReference type="GO" id="GO:0006884">
    <property type="term" value="P:cell volume homeostasis"/>
    <property type="evidence" value="ECO:0007669"/>
    <property type="project" value="InterPro"/>
</dbReference>
<keyword evidence="9" id="KW-0812">Transmembrane</keyword>
<dbReference type="GO" id="GO:0005829">
    <property type="term" value="C:cytosol"/>
    <property type="evidence" value="ECO:0007669"/>
    <property type="project" value="InterPro"/>
</dbReference>
<proteinExistence type="inferred from homology"/>
<gene>
    <name evidence="10" type="ORF">J437_LFUL012599</name>
</gene>
<feature type="compositionally biased region" description="Acidic residues" evidence="8">
    <location>
        <begin position="116"/>
        <end position="127"/>
    </location>
</feature>
<dbReference type="GO" id="GO:0006821">
    <property type="term" value="P:chloride transport"/>
    <property type="evidence" value="ECO:0007669"/>
    <property type="project" value="InterPro"/>
</dbReference>
<evidence type="ECO:0000256" key="9">
    <source>
        <dbReference type="SAM" id="Phobius"/>
    </source>
</evidence>
<accession>A0A8K0P6H0</accession>
<evidence type="ECO:0000256" key="5">
    <source>
        <dbReference type="ARBA" id="ARBA00022490"/>
    </source>
</evidence>
<dbReference type="Proteomes" id="UP000792457">
    <property type="component" value="Unassembled WGS sequence"/>
</dbReference>
<evidence type="ECO:0000256" key="8">
    <source>
        <dbReference type="SAM" id="MobiDB-lite"/>
    </source>
</evidence>
<comment type="similarity">
    <text evidence="3">Belongs to the pICln (TC 1.A.47) family.</text>
</comment>
<organism evidence="10 11">
    <name type="scientific">Ladona fulva</name>
    <name type="common">Scarce chaser dragonfly</name>
    <name type="synonym">Libellula fulva</name>
    <dbReference type="NCBI Taxonomy" id="123851"/>
    <lineage>
        <taxon>Eukaryota</taxon>
        <taxon>Metazoa</taxon>
        <taxon>Ecdysozoa</taxon>
        <taxon>Arthropoda</taxon>
        <taxon>Hexapoda</taxon>
        <taxon>Insecta</taxon>
        <taxon>Pterygota</taxon>
        <taxon>Palaeoptera</taxon>
        <taxon>Odonata</taxon>
        <taxon>Epiprocta</taxon>
        <taxon>Anisoptera</taxon>
        <taxon>Libelluloidea</taxon>
        <taxon>Libellulidae</taxon>
        <taxon>Ladona</taxon>
    </lineage>
</organism>
<evidence type="ECO:0000313" key="11">
    <source>
        <dbReference type="Proteomes" id="UP000792457"/>
    </source>
</evidence>
<dbReference type="PRINTS" id="PR01348">
    <property type="entry name" value="ICLNCHANNEL"/>
</dbReference>
<feature type="transmembrane region" description="Helical" evidence="9">
    <location>
        <begin position="12"/>
        <end position="30"/>
    </location>
</feature>
<dbReference type="Gene3D" id="2.30.29.30">
    <property type="entry name" value="Pleckstrin-homology domain (PH domain)/Phosphotyrosine-binding domain (PTB)"/>
    <property type="match status" value="1"/>
</dbReference>
<dbReference type="Pfam" id="PF03517">
    <property type="entry name" value="Voldacs"/>
    <property type="match status" value="1"/>
</dbReference>